<dbReference type="PANTHER" id="PTHR43431">
    <property type="entry name" value="OXIDOREDUCTASE, SHORT CHAIN DEHYDROGENASE/REDUCTASE FAMILY (AFU_ORTHOLOGUE AFUA_5G14000)"/>
    <property type="match status" value="1"/>
</dbReference>
<proteinExistence type="predicted"/>
<organism evidence="1 2">
    <name type="scientific">Cupriavidus plantarum</name>
    <dbReference type="NCBI Taxonomy" id="942865"/>
    <lineage>
        <taxon>Bacteria</taxon>
        <taxon>Pseudomonadati</taxon>
        <taxon>Pseudomonadota</taxon>
        <taxon>Betaproteobacteria</taxon>
        <taxon>Burkholderiales</taxon>
        <taxon>Burkholderiaceae</taxon>
        <taxon>Cupriavidus</taxon>
    </lineage>
</organism>
<dbReference type="RefSeq" id="WP_109584019.1">
    <property type="nucleotide sequence ID" value="NZ_JACBYU010000004.1"/>
</dbReference>
<dbReference type="Proteomes" id="UP000245754">
    <property type="component" value="Unassembled WGS sequence"/>
</dbReference>
<dbReference type="Gene3D" id="3.40.50.720">
    <property type="entry name" value="NAD(P)-binding Rossmann-like Domain"/>
    <property type="match status" value="1"/>
</dbReference>
<accession>A0A316EQ26</accession>
<dbReference type="SUPFAM" id="SSF51735">
    <property type="entry name" value="NAD(P)-binding Rossmann-fold domains"/>
    <property type="match status" value="1"/>
</dbReference>
<evidence type="ECO:0000313" key="2">
    <source>
        <dbReference type="Proteomes" id="UP000245754"/>
    </source>
</evidence>
<dbReference type="EMBL" id="QGGT01000003">
    <property type="protein sequence ID" value="PWK33940.1"/>
    <property type="molecule type" value="Genomic_DNA"/>
</dbReference>
<reference evidence="1 2" key="1">
    <citation type="submission" date="2018-05" db="EMBL/GenBank/DDBJ databases">
        <title>Genomic Encyclopedia of Type Strains, Phase IV (KMG-V): Genome sequencing to study the core and pangenomes of soil and plant-associated prokaryotes.</title>
        <authorList>
            <person name="Whitman W."/>
        </authorList>
    </citation>
    <scope>NUCLEOTIDE SEQUENCE [LARGE SCALE GENOMIC DNA]</scope>
    <source>
        <strain evidence="1 2">SLV-132</strain>
    </source>
</reference>
<comment type="caution">
    <text evidence="1">The sequence shown here is derived from an EMBL/GenBank/DDBJ whole genome shotgun (WGS) entry which is preliminary data.</text>
</comment>
<dbReference type="AlphaFoldDB" id="A0A316EQ26"/>
<gene>
    <name evidence="1" type="ORF">C7419_103259</name>
</gene>
<dbReference type="Pfam" id="PF00106">
    <property type="entry name" value="adh_short"/>
    <property type="match status" value="1"/>
</dbReference>
<name>A0A316EQ26_9BURK</name>
<keyword evidence="2" id="KW-1185">Reference proteome</keyword>
<dbReference type="InterPro" id="IPR036291">
    <property type="entry name" value="NAD(P)-bd_dom_sf"/>
</dbReference>
<evidence type="ECO:0000313" key="1">
    <source>
        <dbReference type="EMBL" id="PWK33940.1"/>
    </source>
</evidence>
<dbReference type="InterPro" id="IPR002347">
    <property type="entry name" value="SDR_fam"/>
</dbReference>
<sequence>MTMTFLQIGSGPGIGLATAERFAREGYRVVVASRHPARLRGHAEAAGCAGLAFDTVDASDPRSVAALIARHRDTLSVLHYNAGVLHYDADGELQTRTLADESVDSLISDMNVNLTSALVAMRAGAEAIGQNGGGSLFVTGGGLGIHPSPQFLTLSTGKAGLRAAALSLFEPMQALGIHLAAVTVRTPVSPDSVHTRAVADAFWQLHAEPREAWTPEIVYG</sequence>
<dbReference type="OrthoDB" id="9806974at2"/>
<dbReference type="PANTHER" id="PTHR43431:SF1">
    <property type="entry name" value="OS08G0476300 PROTEIN"/>
    <property type="match status" value="1"/>
</dbReference>
<protein>
    <submittedName>
        <fullName evidence="1">Short-subunit dehydrogenase</fullName>
    </submittedName>
</protein>